<dbReference type="RefSeq" id="WP_245865824.1">
    <property type="nucleotide sequence ID" value="NZ_CP016353.1"/>
</dbReference>
<dbReference type="InterPro" id="IPR051911">
    <property type="entry name" value="SDR_oxidoreductase"/>
</dbReference>
<dbReference type="NCBIfam" id="NF006114">
    <property type="entry name" value="PRK08263.1"/>
    <property type="match status" value="1"/>
</dbReference>
<dbReference type="EMBL" id="FMZE01000002">
    <property type="protein sequence ID" value="SDC43647.1"/>
    <property type="molecule type" value="Genomic_DNA"/>
</dbReference>
<evidence type="ECO:0000256" key="1">
    <source>
        <dbReference type="ARBA" id="ARBA00006484"/>
    </source>
</evidence>
<dbReference type="SUPFAM" id="SSF51735">
    <property type="entry name" value="NAD(P)-binding Rossmann-fold domains"/>
    <property type="match status" value="1"/>
</dbReference>
<keyword evidence="5" id="KW-1185">Reference proteome</keyword>
<evidence type="ECO:0000313" key="4">
    <source>
        <dbReference type="EMBL" id="SDC43647.1"/>
    </source>
</evidence>
<evidence type="ECO:0000256" key="3">
    <source>
        <dbReference type="RuleBase" id="RU000363"/>
    </source>
</evidence>
<reference evidence="4 5" key="1">
    <citation type="submission" date="2016-10" db="EMBL/GenBank/DDBJ databases">
        <authorList>
            <person name="de Groot N.N."/>
        </authorList>
    </citation>
    <scope>NUCLEOTIDE SEQUENCE [LARGE SCALE GENOMIC DNA]</scope>
    <source>
        <strain evidence="4 5">CGMCC 4.5506</strain>
    </source>
</reference>
<dbReference type="InterPro" id="IPR002347">
    <property type="entry name" value="SDR_fam"/>
</dbReference>
<name>A0A1G6LKS4_9PSEU</name>
<proteinExistence type="inferred from homology"/>
<dbReference type="PRINTS" id="PR00080">
    <property type="entry name" value="SDRFAMILY"/>
</dbReference>
<comment type="similarity">
    <text evidence="1 3">Belongs to the short-chain dehydrogenases/reductases (SDR) family.</text>
</comment>
<dbReference type="Gene3D" id="3.40.50.720">
    <property type="entry name" value="NAD(P)-binding Rossmann-like Domain"/>
    <property type="match status" value="1"/>
</dbReference>
<gene>
    <name evidence="4" type="ORF">SAMN05421630_10299</name>
</gene>
<dbReference type="Pfam" id="PF00106">
    <property type="entry name" value="adh_short"/>
    <property type="match status" value="1"/>
</dbReference>
<dbReference type="STRING" id="530584.SAMN05421630_10299"/>
<dbReference type="CDD" id="cd05374">
    <property type="entry name" value="17beta-HSD-like_SDR_c"/>
    <property type="match status" value="1"/>
</dbReference>
<dbReference type="GO" id="GO:0016491">
    <property type="term" value="F:oxidoreductase activity"/>
    <property type="evidence" value="ECO:0007669"/>
    <property type="project" value="UniProtKB-KW"/>
</dbReference>
<dbReference type="AlphaFoldDB" id="A0A1G6LKS4"/>
<sequence>MTTTGIETRHMADERQGRAWFITGASRGLGRAFAEAALAAGDRVVGTARDVGPLAELAVGYQGRLLALELDIADRAAVHAVVDKAVAELGGLDIVVNNAGQLLYGMLEEATEEQVRAHFDTNVHGALWVGQAVLPYLREQGSGHVVQVTSMGSTGGFASVGLYSAGKAALDALSEALAMEVESFGVSVTIVQPGSFATDLFTRGTTMTEERGHYAPLRAKLAELWADADAGEPAEAAAVLLRAIEIQPPPKRLILGSTSYDLVLKDLEARIGEHRRWEELSRQAGQA</sequence>
<dbReference type="InterPro" id="IPR036291">
    <property type="entry name" value="NAD(P)-bd_dom_sf"/>
</dbReference>
<evidence type="ECO:0000256" key="2">
    <source>
        <dbReference type="ARBA" id="ARBA00023002"/>
    </source>
</evidence>
<dbReference type="InterPro" id="IPR020904">
    <property type="entry name" value="Sc_DH/Rdtase_CS"/>
</dbReference>
<accession>A0A1G6LKS4</accession>
<evidence type="ECO:0000313" key="5">
    <source>
        <dbReference type="Proteomes" id="UP000199494"/>
    </source>
</evidence>
<dbReference type="PANTHER" id="PTHR43976">
    <property type="entry name" value="SHORT CHAIN DEHYDROGENASE"/>
    <property type="match status" value="1"/>
</dbReference>
<organism evidence="4 5">
    <name type="scientific">Prauserella marina</name>
    <dbReference type="NCBI Taxonomy" id="530584"/>
    <lineage>
        <taxon>Bacteria</taxon>
        <taxon>Bacillati</taxon>
        <taxon>Actinomycetota</taxon>
        <taxon>Actinomycetes</taxon>
        <taxon>Pseudonocardiales</taxon>
        <taxon>Pseudonocardiaceae</taxon>
        <taxon>Prauserella</taxon>
    </lineage>
</organism>
<dbReference type="PANTHER" id="PTHR43976:SF16">
    <property type="entry name" value="SHORT-CHAIN DEHYDROGENASE_REDUCTASE FAMILY PROTEIN"/>
    <property type="match status" value="1"/>
</dbReference>
<dbReference type="PRINTS" id="PR00081">
    <property type="entry name" value="GDHRDH"/>
</dbReference>
<protein>
    <submittedName>
        <fullName evidence="4">NADP-dependent 3-hydroxy acid dehydrogenase YdfG</fullName>
    </submittedName>
</protein>
<dbReference type="PROSITE" id="PS00061">
    <property type="entry name" value="ADH_SHORT"/>
    <property type="match status" value="1"/>
</dbReference>
<dbReference type="Proteomes" id="UP000199494">
    <property type="component" value="Unassembled WGS sequence"/>
</dbReference>
<keyword evidence="2" id="KW-0560">Oxidoreductase</keyword>